<dbReference type="PANTHER" id="PTHR43677:SF4">
    <property type="entry name" value="QUINONE OXIDOREDUCTASE-LIKE PROTEIN 2"/>
    <property type="match status" value="1"/>
</dbReference>
<protein>
    <submittedName>
        <fullName evidence="2">NADPH2:quinone reductase</fullName>
        <ecNumber evidence="2">1.6.5.5</ecNumber>
    </submittedName>
</protein>
<dbReference type="EC" id="1.6.5.5" evidence="2"/>
<gene>
    <name evidence="2" type="ORF">ABIE13_000684</name>
</gene>
<dbReference type="InterPro" id="IPR013154">
    <property type="entry name" value="ADH-like_N"/>
</dbReference>
<dbReference type="Pfam" id="PF00107">
    <property type="entry name" value="ADH_zinc_N"/>
    <property type="match status" value="1"/>
</dbReference>
<dbReference type="InterPro" id="IPR011032">
    <property type="entry name" value="GroES-like_sf"/>
</dbReference>
<dbReference type="Pfam" id="PF08240">
    <property type="entry name" value="ADH_N"/>
    <property type="match status" value="1"/>
</dbReference>
<evidence type="ECO:0000313" key="2">
    <source>
        <dbReference type="EMBL" id="MET4575587.1"/>
    </source>
</evidence>
<dbReference type="Gene3D" id="3.40.50.720">
    <property type="entry name" value="NAD(P)-binding Rossmann-like Domain"/>
    <property type="match status" value="1"/>
</dbReference>
<dbReference type="SUPFAM" id="SSF50129">
    <property type="entry name" value="GroES-like"/>
    <property type="match status" value="1"/>
</dbReference>
<dbReference type="InterPro" id="IPR020843">
    <property type="entry name" value="ER"/>
</dbReference>
<reference evidence="2 3" key="1">
    <citation type="submission" date="2024-06" db="EMBL/GenBank/DDBJ databases">
        <title>Sorghum-associated microbial communities from plants grown in Nebraska, USA.</title>
        <authorList>
            <person name="Schachtman D."/>
        </authorList>
    </citation>
    <scope>NUCLEOTIDE SEQUENCE [LARGE SCALE GENOMIC DNA]</scope>
    <source>
        <strain evidence="2 3">2709</strain>
    </source>
</reference>
<keyword evidence="2" id="KW-0560">Oxidoreductase</keyword>
<dbReference type="InterPro" id="IPR051397">
    <property type="entry name" value="Zn-ADH-like_protein"/>
</dbReference>
<name>A0ABV2Q3S4_9BURK</name>
<dbReference type="RefSeq" id="WP_354441110.1">
    <property type="nucleotide sequence ID" value="NZ_JBEPSH010000001.1"/>
</dbReference>
<organism evidence="2 3">
    <name type="scientific">Ottowia thiooxydans</name>
    <dbReference type="NCBI Taxonomy" id="219182"/>
    <lineage>
        <taxon>Bacteria</taxon>
        <taxon>Pseudomonadati</taxon>
        <taxon>Pseudomonadota</taxon>
        <taxon>Betaproteobacteria</taxon>
        <taxon>Burkholderiales</taxon>
        <taxon>Comamonadaceae</taxon>
        <taxon>Ottowia</taxon>
    </lineage>
</organism>
<dbReference type="Gene3D" id="3.90.180.10">
    <property type="entry name" value="Medium-chain alcohol dehydrogenases, catalytic domain"/>
    <property type="match status" value="1"/>
</dbReference>
<sequence length="324" mass="34489">MKAVVCKQWGLPELLDVADISPPIPGPGQVLIEVHAAGVNFPDTLIIQRKYQVQPELPFSPGGEVAGRVKALGLGVSNWNVGDRVVGSATFGGFAQEAVIEAERVVPIPEGMDYSVAAAFVLAYGTTLHALKDRGRLKSNETLLVLGAGGGVGIAAVEIGKAMGARVIAAASDSGKLELCIAHGADAVINYTTEDLRERLKELAPNGIDVTLDPIGGERSEAAFRCMAWEGRHLVVGFAAGEVPKIALNLPLLKGASIVGVYWGNFLRRDAETTRAHMRDLFALHASGSVRPPVTRSYRMEEAGQALRDVMERRVKGKVVILTR</sequence>
<dbReference type="CDD" id="cd08241">
    <property type="entry name" value="QOR1"/>
    <property type="match status" value="1"/>
</dbReference>
<dbReference type="SUPFAM" id="SSF51735">
    <property type="entry name" value="NAD(P)-binding Rossmann-fold domains"/>
    <property type="match status" value="1"/>
</dbReference>
<proteinExistence type="predicted"/>
<accession>A0ABV2Q3S4</accession>
<dbReference type="EMBL" id="JBEPSH010000001">
    <property type="protein sequence ID" value="MET4575587.1"/>
    <property type="molecule type" value="Genomic_DNA"/>
</dbReference>
<dbReference type="GO" id="GO:0003960">
    <property type="term" value="F:quinone reductase (NADPH) activity"/>
    <property type="evidence" value="ECO:0007669"/>
    <property type="project" value="UniProtKB-EC"/>
</dbReference>
<feature type="domain" description="Enoyl reductase (ER)" evidence="1">
    <location>
        <begin position="10"/>
        <end position="321"/>
    </location>
</feature>
<dbReference type="InterPro" id="IPR013149">
    <property type="entry name" value="ADH-like_C"/>
</dbReference>
<dbReference type="Proteomes" id="UP001549320">
    <property type="component" value="Unassembled WGS sequence"/>
</dbReference>
<dbReference type="InterPro" id="IPR036291">
    <property type="entry name" value="NAD(P)-bd_dom_sf"/>
</dbReference>
<evidence type="ECO:0000259" key="1">
    <source>
        <dbReference type="SMART" id="SM00829"/>
    </source>
</evidence>
<dbReference type="PANTHER" id="PTHR43677">
    <property type="entry name" value="SHORT-CHAIN DEHYDROGENASE/REDUCTASE"/>
    <property type="match status" value="1"/>
</dbReference>
<evidence type="ECO:0000313" key="3">
    <source>
        <dbReference type="Proteomes" id="UP001549320"/>
    </source>
</evidence>
<keyword evidence="3" id="KW-1185">Reference proteome</keyword>
<comment type="caution">
    <text evidence="2">The sequence shown here is derived from an EMBL/GenBank/DDBJ whole genome shotgun (WGS) entry which is preliminary data.</text>
</comment>
<dbReference type="SMART" id="SM00829">
    <property type="entry name" value="PKS_ER"/>
    <property type="match status" value="1"/>
</dbReference>